<dbReference type="UniPathway" id="UPA00988"/>
<reference evidence="10 11" key="1">
    <citation type="journal article" date="2012" name="PLoS Pathog.">
        <title>Diverse lifestyles and strategies of plant pathogenesis encoded in the genomes of eighteen Dothideomycetes fungi.</title>
        <authorList>
            <person name="Ohm R.A."/>
            <person name="Feau N."/>
            <person name="Henrissat B."/>
            <person name="Schoch C.L."/>
            <person name="Horwitz B.A."/>
            <person name="Barry K.W."/>
            <person name="Condon B.J."/>
            <person name="Copeland A.C."/>
            <person name="Dhillon B."/>
            <person name="Glaser F."/>
            <person name="Hesse C.N."/>
            <person name="Kosti I."/>
            <person name="LaButti K."/>
            <person name="Lindquist E.A."/>
            <person name="Lucas S."/>
            <person name="Salamov A.A."/>
            <person name="Bradshaw R.E."/>
            <person name="Ciuffetti L."/>
            <person name="Hamelin R.C."/>
            <person name="Kema G.H.J."/>
            <person name="Lawrence C."/>
            <person name="Scott J.A."/>
            <person name="Spatafora J.W."/>
            <person name="Turgeon B.G."/>
            <person name="de Wit P.J.G.M."/>
            <person name="Zhong S."/>
            <person name="Goodwin S.B."/>
            <person name="Grigoriev I.V."/>
        </authorList>
    </citation>
    <scope>NUCLEOTIDE SEQUENCE [LARGE SCALE GENOMIC DNA]</scope>
    <source>
        <strain evidence="10 11">SO2202</strain>
    </source>
</reference>
<gene>
    <name evidence="10" type="ORF">SEPMUDRAFT_39581</name>
</gene>
<feature type="compositionally biased region" description="Basic and acidic residues" evidence="9">
    <location>
        <begin position="285"/>
        <end position="302"/>
    </location>
</feature>
<feature type="compositionally biased region" description="Basic and acidic residues" evidence="9">
    <location>
        <begin position="316"/>
        <end position="326"/>
    </location>
</feature>
<protein>
    <recommendedName>
        <fullName evidence="5">Elongator complex protein 5</fullName>
    </recommendedName>
</protein>
<evidence type="ECO:0000256" key="9">
    <source>
        <dbReference type="SAM" id="MobiDB-lite"/>
    </source>
</evidence>
<keyword evidence="6" id="KW-0963">Cytoplasm</keyword>
<dbReference type="OMA" id="WEPESTF"/>
<dbReference type="GO" id="GO:0000049">
    <property type="term" value="F:tRNA binding"/>
    <property type="evidence" value="ECO:0007669"/>
    <property type="project" value="TreeGrafter"/>
</dbReference>
<dbReference type="OrthoDB" id="166907at2759"/>
<sequence length="361" mass="40623">MAPSSLQHRRTHNLLLISKLLNQRDAASPFTLVLDNLEQTGKPVVAEYLRRANTSKIKVIFVSFETLRRPRTADVFIEAWRQSLQSWQTEVVNHLRAEATQSEFIPFKKLLVFDTLNPLSATQSSNLPALLSSFILPTSSLLALYHTDVPLPIPEIYYSNNNYNNNTGHQNPYAPSALTLLRYLATTILTAHSFHHVLAQKAARERSHAEPIFGLEAGVDGVLQSLGANGLEGVVLEMEHRRKSGRGVREWYFLPMVGRQPAMMTTIKGRESGIMLLEDHPRYRTPEERKKVDADAAAREEGDGSESSTTTFELGLTEKQRRDRDGVVLPYYDAQRGGGDGGRILYDMGEEDDFDEEEDEI</sequence>
<accession>M3C5H7</accession>
<evidence type="ECO:0000256" key="5">
    <source>
        <dbReference type="ARBA" id="ARBA00020264"/>
    </source>
</evidence>
<dbReference type="InterPro" id="IPR027417">
    <property type="entry name" value="P-loop_NTPase"/>
</dbReference>
<comment type="pathway">
    <text evidence="3">tRNA modification; 5-methoxycarbonylmethyl-2-thiouridine-tRNA biosynthesis.</text>
</comment>
<keyword evidence="8" id="KW-0539">Nucleus</keyword>
<dbReference type="GO" id="GO:0005829">
    <property type="term" value="C:cytosol"/>
    <property type="evidence" value="ECO:0007669"/>
    <property type="project" value="TreeGrafter"/>
</dbReference>
<dbReference type="HOGENOM" id="CLU_050414_0_0_1"/>
<dbReference type="Gene3D" id="3.40.50.300">
    <property type="entry name" value="P-loop containing nucleotide triphosphate hydrolases"/>
    <property type="match status" value="1"/>
</dbReference>
<organism evidence="10 11">
    <name type="scientific">Sphaerulina musiva (strain SO2202)</name>
    <name type="common">Poplar stem canker fungus</name>
    <name type="synonym">Septoria musiva</name>
    <dbReference type="NCBI Taxonomy" id="692275"/>
    <lineage>
        <taxon>Eukaryota</taxon>
        <taxon>Fungi</taxon>
        <taxon>Dikarya</taxon>
        <taxon>Ascomycota</taxon>
        <taxon>Pezizomycotina</taxon>
        <taxon>Dothideomycetes</taxon>
        <taxon>Dothideomycetidae</taxon>
        <taxon>Mycosphaerellales</taxon>
        <taxon>Mycosphaerellaceae</taxon>
        <taxon>Sphaerulina</taxon>
    </lineage>
</organism>
<keyword evidence="7" id="KW-0819">tRNA processing</keyword>
<evidence type="ECO:0000256" key="8">
    <source>
        <dbReference type="ARBA" id="ARBA00023242"/>
    </source>
</evidence>
<evidence type="ECO:0000256" key="4">
    <source>
        <dbReference type="ARBA" id="ARBA00009567"/>
    </source>
</evidence>
<evidence type="ECO:0000256" key="2">
    <source>
        <dbReference type="ARBA" id="ARBA00004496"/>
    </source>
</evidence>
<proteinExistence type="inferred from homology"/>
<comment type="similarity">
    <text evidence="4">Belongs to the ELP5 family.</text>
</comment>
<dbReference type="PANTHER" id="PTHR15641">
    <property type="entry name" value="ELONGATOR COMPLEX PROTEIN 5"/>
    <property type="match status" value="1"/>
</dbReference>
<dbReference type="CDD" id="cd19496">
    <property type="entry name" value="Elp5"/>
    <property type="match status" value="1"/>
</dbReference>
<feature type="region of interest" description="Disordered" evidence="9">
    <location>
        <begin position="285"/>
        <end position="361"/>
    </location>
</feature>
<feature type="compositionally biased region" description="Acidic residues" evidence="9">
    <location>
        <begin position="348"/>
        <end position="361"/>
    </location>
</feature>
<dbReference type="EMBL" id="KB456261">
    <property type="protein sequence ID" value="EMF15516.1"/>
    <property type="molecule type" value="Genomic_DNA"/>
</dbReference>
<evidence type="ECO:0000256" key="7">
    <source>
        <dbReference type="ARBA" id="ARBA00022694"/>
    </source>
</evidence>
<dbReference type="Pfam" id="PF10483">
    <property type="entry name" value="Elong_Iki1"/>
    <property type="match status" value="1"/>
</dbReference>
<dbReference type="Proteomes" id="UP000016931">
    <property type="component" value="Unassembled WGS sequence"/>
</dbReference>
<comment type="subcellular location">
    <subcellularLocation>
        <location evidence="2">Cytoplasm</location>
    </subcellularLocation>
    <subcellularLocation>
        <location evidence="1">Nucleus</location>
    </subcellularLocation>
</comment>
<keyword evidence="11" id="KW-1185">Reference proteome</keyword>
<evidence type="ECO:0000256" key="3">
    <source>
        <dbReference type="ARBA" id="ARBA00005043"/>
    </source>
</evidence>
<dbReference type="RefSeq" id="XP_016763637.1">
    <property type="nucleotide sequence ID" value="XM_016908751.1"/>
</dbReference>
<dbReference type="GO" id="GO:0033588">
    <property type="term" value="C:elongator holoenzyme complex"/>
    <property type="evidence" value="ECO:0007669"/>
    <property type="project" value="InterPro"/>
</dbReference>
<dbReference type="eggNOG" id="ENOG502QQIZ">
    <property type="taxonomic scope" value="Eukaryota"/>
</dbReference>
<name>M3C5H7_SPHMS</name>
<dbReference type="GO" id="GO:0002098">
    <property type="term" value="P:tRNA wobble uridine modification"/>
    <property type="evidence" value="ECO:0007669"/>
    <property type="project" value="InterPro"/>
</dbReference>
<dbReference type="STRING" id="692275.M3C5H7"/>
<dbReference type="GO" id="GO:0005634">
    <property type="term" value="C:nucleus"/>
    <property type="evidence" value="ECO:0007669"/>
    <property type="project" value="UniProtKB-SubCell"/>
</dbReference>
<dbReference type="PANTHER" id="PTHR15641:SF1">
    <property type="entry name" value="ELONGATOR COMPLEX PROTEIN 5"/>
    <property type="match status" value="1"/>
</dbReference>
<evidence type="ECO:0000256" key="1">
    <source>
        <dbReference type="ARBA" id="ARBA00004123"/>
    </source>
</evidence>
<evidence type="ECO:0000313" key="11">
    <source>
        <dbReference type="Proteomes" id="UP000016931"/>
    </source>
</evidence>
<evidence type="ECO:0000256" key="6">
    <source>
        <dbReference type="ARBA" id="ARBA00022490"/>
    </source>
</evidence>
<dbReference type="InterPro" id="IPR019519">
    <property type="entry name" value="Elp5"/>
</dbReference>
<dbReference type="GeneID" id="27905888"/>
<dbReference type="AlphaFoldDB" id="M3C5H7"/>
<evidence type="ECO:0000313" key="10">
    <source>
        <dbReference type="EMBL" id="EMF15516.1"/>
    </source>
</evidence>